<evidence type="ECO:0000259" key="5">
    <source>
        <dbReference type="Pfam" id="PF25917"/>
    </source>
</evidence>
<feature type="domain" description="Multidrug resistance protein MdtA-like barrel-sandwich hybrid" evidence="5">
    <location>
        <begin position="55"/>
        <end position="237"/>
    </location>
</feature>
<dbReference type="NCBIfam" id="TIGR01730">
    <property type="entry name" value="RND_mfp"/>
    <property type="match status" value="1"/>
</dbReference>
<dbReference type="EMBL" id="BJCL01000010">
    <property type="protein sequence ID" value="GCL64540.1"/>
    <property type="molecule type" value="Genomic_DNA"/>
</dbReference>
<comment type="similarity">
    <text evidence="2">Belongs to the membrane fusion protein (MFP) (TC 8.A.1) family.</text>
</comment>
<evidence type="ECO:0000313" key="8">
    <source>
        <dbReference type="EMBL" id="GCL64540.1"/>
    </source>
</evidence>
<dbReference type="Gene3D" id="2.40.420.20">
    <property type="match status" value="1"/>
</dbReference>
<dbReference type="RefSeq" id="WP_137734272.1">
    <property type="nucleotide sequence ID" value="NZ_BJCL01000010.1"/>
</dbReference>
<dbReference type="GO" id="GO:0015562">
    <property type="term" value="F:efflux transmembrane transporter activity"/>
    <property type="evidence" value="ECO:0007669"/>
    <property type="project" value="TreeGrafter"/>
</dbReference>
<dbReference type="InterPro" id="IPR058792">
    <property type="entry name" value="Beta-barrel_RND_2"/>
</dbReference>
<evidence type="ECO:0000259" key="6">
    <source>
        <dbReference type="Pfam" id="PF25954"/>
    </source>
</evidence>
<dbReference type="Gene3D" id="2.40.30.170">
    <property type="match status" value="1"/>
</dbReference>
<evidence type="ECO:0000259" key="7">
    <source>
        <dbReference type="Pfam" id="PF25967"/>
    </source>
</evidence>
<dbReference type="OrthoDB" id="9806939at2"/>
<dbReference type="Pfam" id="PF25967">
    <property type="entry name" value="RND-MFP_C"/>
    <property type="match status" value="1"/>
</dbReference>
<dbReference type="Proteomes" id="UP000301751">
    <property type="component" value="Unassembled WGS sequence"/>
</dbReference>
<gene>
    <name evidence="8" type="ORF">AQPW35_36210</name>
</gene>
<dbReference type="AlphaFoldDB" id="A0A480AUJ2"/>
<evidence type="ECO:0000256" key="1">
    <source>
        <dbReference type="ARBA" id="ARBA00004196"/>
    </source>
</evidence>
<protein>
    <submittedName>
        <fullName evidence="8">Uncharacterized protein</fullName>
    </submittedName>
</protein>
<keyword evidence="9" id="KW-1185">Reference proteome</keyword>
<dbReference type="Gene3D" id="1.10.287.470">
    <property type="entry name" value="Helix hairpin bin"/>
    <property type="match status" value="1"/>
</dbReference>
<dbReference type="GO" id="GO:1990281">
    <property type="term" value="C:efflux pump complex"/>
    <property type="evidence" value="ECO:0007669"/>
    <property type="project" value="TreeGrafter"/>
</dbReference>
<dbReference type="PANTHER" id="PTHR30469">
    <property type="entry name" value="MULTIDRUG RESISTANCE PROTEIN MDTA"/>
    <property type="match status" value="1"/>
</dbReference>
<comment type="caution">
    <text evidence="8">The sequence shown here is derived from an EMBL/GenBank/DDBJ whole genome shotgun (WGS) entry which is preliminary data.</text>
</comment>
<comment type="subcellular location">
    <subcellularLocation>
        <location evidence="1">Cell envelope</location>
    </subcellularLocation>
</comment>
<feature type="domain" description="Multidrug resistance protein MdtA-like C-terminal permuted SH3" evidence="7">
    <location>
        <begin position="328"/>
        <end position="383"/>
    </location>
</feature>
<dbReference type="InterPro" id="IPR058625">
    <property type="entry name" value="MdtA-like_BSH"/>
</dbReference>
<dbReference type="InterPro" id="IPR058627">
    <property type="entry name" value="MdtA-like_C"/>
</dbReference>
<sequence length="421" mass="43138">MSRRLIVVLLVGLAVLAGAALWWAARPPLVPAVVLQPAPLVRSLLFAARVAALQRVELGATVTGRVSAVLVAEGASVRAGQPLVQLEDTELRAALAQAQASAQQAAARLAGLRSTGRSAAQATVAQTDSTLLAAQADLRRTQDLVARGFLSQARLDDAQRAVAVAQAQRDGASAQRAAIADQGSDVAQADAQLALARAAVAAAAARLDQARLLAPADGRVLQRLVEPGQIVQPGRALLALALQGPVQLVGQVDERYLGQLQPGQTASVVADAYPGQRFAAQVLVIAPLVDAQRGAVEVKLGLPQAPPPFLREDMTLSVQVETGRRDRALVLPTAALVGPSDGDTAQVHVLRDGRVVLQRLRLGLRTLDGAEVLDGLAAGDVVLLGAAVPGQRVQADTGATPASGAKATGESGAALGNAMGR</sequence>
<dbReference type="Gene3D" id="2.40.50.100">
    <property type="match status" value="2"/>
</dbReference>
<feature type="region of interest" description="Disordered" evidence="4">
    <location>
        <begin position="395"/>
        <end position="421"/>
    </location>
</feature>
<name>A0A480AUJ2_9BURK</name>
<keyword evidence="3" id="KW-0813">Transport</keyword>
<dbReference type="InterPro" id="IPR006143">
    <property type="entry name" value="RND_pump_MFP"/>
</dbReference>
<feature type="domain" description="CusB-like beta-barrel" evidence="6">
    <location>
        <begin position="249"/>
        <end position="321"/>
    </location>
</feature>
<reference evidence="9" key="1">
    <citation type="submission" date="2019-03" db="EMBL/GenBank/DDBJ databases">
        <title>Aquabacterium pictum sp.nov., the first bacteriochlorophyll a-containing freshwater bacterium in the genus Aquabacterium of the class Betaproteobacteria.</title>
        <authorList>
            <person name="Hirose S."/>
            <person name="Tank M."/>
            <person name="Hara E."/>
            <person name="Tamaki H."/>
            <person name="Takaichi S."/>
            <person name="Haruta S."/>
            <person name="Hanada S."/>
        </authorList>
    </citation>
    <scope>NUCLEOTIDE SEQUENCE [LARGE SCALE GENOMIC DNA]</scope>
    <source>
        <strain evidence="9">W35</strain>
    </source>
</reference>
<dbReference type="Pfam" id="PF25917">
    <property type="entry name" value="BSH_RND"/>
    <property type="match status" value="1"/>
</dbReference>
<proteinExistence type="inferred from homology"/>
<evidence type="ECO:0000313" key="9">
    <source>
        <dbReference type="Proteomes" id="UP000301751"/>
    </source>
</evidence>
<accession>A0A480AUJ2</accession>
<evidence type="ECO:0000256" key="2">
    <source>
        <dbReference type="ARBA" id="ARBA00009477"/>
    </source>
</evidence>
<evidence type="ECO:0000256" key="3">
    <source>
        <dbReference type="ARBA" id="ARBA00022448"/>
    </source>
</evidence>
<organism evidence="8 9">
    <name type="scientific">Pseudaquabacterium pictum</name>
    <dbReference type="NCBI Taxonomy" id="2315236"/>
    <lineage>
        <taxon>Bacteria</taxon>
        <taxon>Pseudomonadati</taxon>
        <taxon>Pseudomonadota</taxon>
        <taxon>Betaproteobacteria</taxon>
        <taxon>Burkholderiales</taxon>
        <taxon>Sphaerotilaceae</taxon>
        <taxon>Pseudaquabacterium</taxon>
    </lineage>
</organism>
<dbReference type="Pfam" id="PF25954">
    <property type="entry name" value="Beta-barrel_RND_2"/>
    <property type="match status" value="1"/>
</dbReference>
<dbReference type="SUPFAM" id="SSF111369">
    <property type="entry name" value="HlyD-like secretion proteins"/>
    <property type="match status" value="2"/>
</dbReference>
<evidence type="ECO:0000256" key="4">
    <source>
        <dbReference type="SAM" id="MobiDB-lite"/>
    </source>
</evidence>
<dbReference type="PANTHER" id="PTHR30469:SF15">
    <property type="entry name" value="HLYD FAMILY OF SECRETION PROTEINS"/>
    <property type="match status" value="1"/>
</dbReference>